<dbReference type="Proteomes" id="UP000002383">
    <property type="component" value="Chromosome"/>
</dbReference>
<dbReference type="RefSeq" id="WP_012637580.1">
    <property type="nucleotide sequence ID" value="NC_011901.1"/>
</dbReference>
<dbReference type="PANTHER" id="PTHR10794">
    <property type="entry name" value="ABHYDROLASE DOMAIN-CONTAINING PROTEIN"/>
    <property type="match status" value="1"/>
</dbReference>
<evidence type="ECO:0000256" key="1">
    <source>
        <dbReference type="ARBA" id="ARBA00010884"/>
    </source>
</evidence>
<name>B8GP07_THISH</name>
<organism evidence="6 7">
    <name type="scientific">Thioalkalivibrio sulfidiphilus (strain HL-EbGR7)</name>
    <dbReference type="NCBI Taxonomy" id="396588"/>
    <lineage>
        <taxon>Bacteria</taxon>
        <taxon>Pseudomonadati</taxon>
        <taxon>Pseudomonadota</taxon>
        <taxon>Gammaproteobacteria</taxon>
        <taxon>Chromatiales</taxon>
        <taxon>Ectothiorhodospiraceae</taxon>
        <taxon>Thioalkalivibrio</taxon>
    </lineage>
</organism>
<evidence type="ECO:0000313" key="6">
    <source>
        <dbReference type="EMBL" id="ACL72096.1"/>
    </source>
</evidence>
<dbReference type="PIRSF" id="PIRSF005211">
    <property type="entry name" value="Ab_hydro_YheT"/>
    <property type="match status" value="1"/>
</dbReference>
<dbReference type="AlphaFoldDB" id="B8GP07"/>
<gene>
    <name evidence="6" type="ordered locus">Tgr7_1008</name>
</gene>
<dbReference type="InterPro" id="IPR012020">
    <property type="entry name" value="ABHD4"/>
</dbReference>
<dbReference type="HOGENOM" id="CLU_032487_0_0_6"/>
<keyword evidence="7" id="KW-1185">Reference proteome</keyword>
<dbReference type="ESTHER" id="thish-b8gp07">
    <property type="family name" value="abh_upf0017"/>
</dbReference>
<dbReference type="InterPro" id="IPR000952">
    <property type="entry name" value="AB_hydrolase_4_CS"/>
</dbReference>
<dbReference type="InterPro" id="IPR029058">
    <property type="entry name" value="AB_hydrolase_fold"/>
</dbReference>
<feature type="active site" description="Charge relay system" evidence="4">
    <location>
        <position position="137"/>
    </location>
</feature>
<dbReference type="OrthoDB" id="332676at2"/>
<evidence type="ECO:0000259" key="5">
    <source>
        <dbReference type="Pfam" id="PF00561"/>
    </source>
</evidence>
<keyword evidence="3 6" id="KW-0378">Hydrolase</keyword>
<protein>
    <submittedName>
        <fullName evidence="6">Alpha/beta hydrolase fold protein</fullName>
    </submittedName>
</protein>
<dbReference type="SUPFAM" id="SSF53474">
    <property type="entry name" value="alpha/beta-Hydrolases"/>
    <property type="match status" value="1"/>
</dbReference>
<dbReference type="NCBIfam" id="NF008218">
    <property type="entry name" value="PRK10985.1"/>
    <property type="match status" value="1"/>
</dbReference>
<sequence>MIHPADFTPAWWLPGAHLQTLVPNLLPRRGVALRRERLEMPDGDFLDLDWGPQREGPLVLLLHGLEGSSRSPYAAGLMRRLAQAGCQGLVMHFRGCSGEPNRLPRAYSAGETGDIAHVVDHLRRRAPDRPLALIGVSLGGNALLRWLGDHATSPRVDAAIGISVPFDLHRAADRMERGLSRIYQWHLVRQLRRSVLRKCRRLDMPLDCREIARLRDFRSFDDAVTAPLAGYRDVDDYYTRASCRPWLRGIRVPTLILHARNDPFMTPDVIPGADELSDSVRLEVAEGGGHVGFMDSRGRSWLERRCVAWLGERFGYRFDPT</sequence>
<dbReference type="GO" id="GO:0034338">
    <property type="term" value="F:short-chain carboxylesterase activity"/>
    <property type="evidence" value="ECO:0007669"/>
    <property type="project" value="TreeGrafter"/>
</dbReference>
<evidence type="ECO:0000256" key="3">
    <source>
        <dbReference type="ARBA" id="ARBA00022801"/>
    </source>
</evidence>
<dbReference type="MEROPS" id="S33.A46"/>
<dbReference type="EMBL" id="CP001339">
    <property type="protein sequence ID" value="ACL72096.1"/>
    <property type="molecule type" value="Genomic_DNA"/>
</dbReference>
<dbReference type="Gene3D" id="3.40.50.1820">
    <property type="entry name" value="alpha/beta hydrolase"/>
    <property type="match status" value="1"/>
</dbReference>
<feature type="active site" description="Charge relay system" evidence="4">
    <location>
        <position position="290"/>
    </location>
</feature>
<comment type="similarity">
    <text evidence="1">Belongs to the AB hydrolase superfamily. AB hydrolase 4 family.</text>
</comment>
<dbReference type="Pfam" id="PF00561">
    <property type="entry name" value="Abhydrolase_1"/>
    <property type="match status" value="1"/>
</dbReference>
<dbReference type="PROSITE" id="PS01133">
    <property type="entry name" value="UPF0017"/>
    <property type="match status" value="1"/>
</dbReference>
<dbReference type="InterPro" id="IPR050960">
    <property type="entry name" value="AB_hydrolase_4_sf"/>
</dbReference>
<feature type="active site" description="Charge relay system" evidence="4">
    <location>
        <position position="262"/>
    </location>
</feature>
<dbReference type="STRING" id="396588.Tgr7_1008"/>
<evidence type="ECO:0000313" key="7">
    <source>
        <dbReference type="Proteomes" id="UP000002383"/>
    </source>
</evidence>
<dbReference type="GO" id="GO:0047372">
    <property type="term" value="F:monoacylglycerol lipase activity"/>
    <property type="evidence" value="ECO:0007669"/>
    <property type="project" value="TreeGrafter"/>
</dbReference>
<dbReference type="InterPro" id="IPR000073">
    <property type="entry name" value="AB_hydrolase_1"/>
</dbReference>
<accession>B8GP07</accession>
<evidence type="ECO:0000256" key="2">
    <source>
        <dbReference type="ARBA" id="ARBA00022487"/>
    </source>
</evidence>
<reference evidence="6 7" key="1">
    <citation type="journal article" date="2011" name="Stand. Genomic Sci.">
        <title>Complete genome sequence of 'Thioalkalivibrio sulfidophilus' HL-EbGr7.</title>
        <authorList>
            <person name="Muyzer G."/>
            <person name="Sorokin D.Y."/>
            <person name="Mavromatis K."/>
            <person name="Lapidus A."/>
            <person name="Clum A."/>
            <person name="Ivanova N."/>
            <person name="Pati A."/>
            <person name="d'Haeseleer P."/>
            <person name="Woyke T."/>
            <person name="Kyrpides N.C."/>
        </authorList>
    </citation>
    <scope>NUCLEOTIDE SEQUENCE [LARGE SCALE GENOMIC DNA]</scope>
    <source>
        <strain evidence="6 7">HL-EbGR7</strain>
    </source>
</reference>
<evidence type="ECO:0000256" key="4">
    <source>
        <dbReference type="PIRSR" id="PIRSR005211-1"/>
    </source>
</evidence>
<feature type="domain" description="AB hydrolase-1" evidence="5">
    <location>
        <begin position="57"/>
        <end position="295"/>
    </location>
</feature>
<keyword evidence="2" id="KW-0719">Serine esterase</keyword>
<proteinExistence type="inferred from homology"/>
<dbReference type="eggNOG" id="COG0429">
    <property type="taxonomic scope" value="Bacteria"/>
</dbReference>
<dbReference type="KEGG" id="tgr:Tgr7_1008"/>
<dbReference type="PANTHER" id="PTHR10794:SF94">
    <property type="entry name" value="ESTERASE YHET-RELATED"/>
    <property type="match status" value="1"/>
</dbReference>